<dbReference type="InterPro" id="IPR029063">
    <property type="entry name" value="SAM-dependent_MTases_sf"/>
</dbReference>
<name>A0A851HJW8_9MOLU</name>
<keyword evidence="1 4" id="KW-0489">Methyltransferase</keyword>
<dbReference type="GO" id="GO:0032259">
    <property type="term" value="P:methylation"/>
    <property type="evidence" value="ECO:0007669"/>
    <property type="project" value="UniProtKB-KW"/>
</dbReference>
<evidence type="ECO:0000256" key="2">
    <source>
        <dbReference type="ARBA" id="ARBA00022679"/>
    </source>
</evidence>
<evidence type="ECO:0000313" key="5">
    <source>
        <dbReference type="Proteomes" id="UP000568109"/>
    </source>
</evidence>
<keyword evidence="3" id="KW-0949">S-adenosyl-L-methionine</keyword>
<dbReference type="PANTHER" id="PTHR10509">
    <property type="entry name" value="O-METHYLTRANSFERASE-RELATED"/>
    <property type="match status" value="1"/>
</dbReference>
<dbReference type="EMBL" id="JABUOH010000066">
    <property type="protein sequence ID" value="NWN46123.1"/>
    <property type="molecule type" value="Genomic_DNA"/>
</dbReference>
<dbReference type="AlphaFoldDB" id="A0A851HJW8"/>
<dbReference type="PANTHER" id="PTHR10509:SF14">
    <property type="entry name" value="CAFFEOYL-COA O-METHYLTRANSFERASE 3-RELATED"/>
    <property type="match status" value="1"/>
</dbReference>
<dbReference type="GO" id="GO:0008757">
    <property type="term" value="F:S-adenosylmethionine-dependent methyltransferase activity"/>
    <property type="evidence" value="ECO:0007669"/>
    <property type="project" value="TreeGrafter"/>
</dbReference>
<protein>
    <submittedName>
        <fullName evidence="4">Methyltransferase</fullName>
    </submittedName>
</protein>
<dbReference type="Proteomes" id="UP000568109">
    <property type="component" value="Unassembled WGS sequence"/>
</dbReference>
<sequence>MPIMKNELKEKSLQEIKTYALSHQIPIIHDETKLFLEKMIADNDFRDILEIGTAIGYSALSMSNEKNNIQTIEREYPNVQLAKDFLKNTSHEIEVIWSEAFFYQPQKKYDFIFIDASKVQYEKLFKKYQFFLKDNGVIVCDNLNFHNLDINTISRSTKRIITKLNSFKTFLTENREFKTIFKDIGDGLSISWKKDFSPKII</sequence>
<evidence type="ECO:0000313" key="4">
    <source>
        <dbReference type="EMBL" id="NWN46123.1"/>
    </source>
</evidence>
<dbReference type="Gene3D" id="3.40.50.150">
    <property type="entry name" value="Vaccinia Virus protein VP39"/>
    <property type="match status" value="1"/>
</dbReference>
<organism evidence="4 5">
    <name type="scientific">Candidatus Phytoplasma pruni</name>
    <dbReference type="NCBI Taxonomy" id="479893"/>
    <lineage>
        <taxon>Bacteria</taxon>
        <taxon>Bacillati</taxon>
        <taxon>Mycoplasmatota</taxon>
        <taxon>Mollicutes</taxon>
        <taxon>Acholeplasmatales</taxon>
        <taxon>Acholeplasmataceae</taxon>
        <taxon>Candidatus Phytoplasma</taxon>
        <taxon>16SrIII (X-disease group)</taxon>
    </lineage>
</organism>
<reference evidence="4 5" key="1">
    <citation type="submission" date="2020-06" db="EMBL/GenBank/DDBJ databases">
        <title>Draft genome sequence of Candidatus Phytoplasma pruni (X-disease group, subgroup 16SrIII-B) strain ChTDIII from Argentina.</title>
        <authorList>
            <person name="Fernandez F.D."/>
            <person name="Zuebert C."/>
            <person name="Huettel B."/>
            <person name="Kube M."/>
            <person name="Conci L.R."/>
        </authorList>
    </citation>
    <scope>NUCLEOTIDE SEQUENCE [LARGE SCALE GENOMIC DNA]</scope>
    <source>
        <strain evidence="4 5">ChTDIII</strain>
    </source>
</reference>
<dbReference type="GO" id="GO:0008171">
    <property type="term" value="F:O-methyltransferase activity"/>
    <property type="evidence" value="ECO:0007669"/>
    <property type="project" value="InterPro"/>
</dbReference>
<dbReference type="Pfam" id="PF01596">
    <property type="entry name" value="Methyltransf_3"/>
    <property type="match status" value="1"/>
</dbReference>
<keyword evidence="5" id="KW-1185">Reference proteome</keyword>
<gene>
    <name evidence="4" type="ORF">HR065_03490</name>
</gene>
<dbReference type="InterPro" id="IPR050362">
    <property type="entry name" value="Cation-dep_OMT"/>
</dbReference>
<keyword evidence="2 4" id="KW-0808">Transferase</keyword>
<dbReference type="RefSeq" id="WP_178734555.1">
    <property type="nucleotide sequence ID" value="NZ_JABUOH010000066.1"/>
</dbReference>
<comment type="caution">
    <text evidence="4">The sequence shown here is derived from an EMBL/GenBank/DDBJ whole genome shotgun (WGS) entry which is preliminary data.</text>
</comment>
<evidence type="ECO:0000256" key="1">
    <source>
        <dbReference type="ARBA" id="ARBA00022603"/>
    </source>
</evidence>
<evidence type="ECO:0000256" key="3">
    <source>
        <dbReference type="ARBA" id="ARBA00022691"/>
    </source>
</evidence>
<dbReference type="SUPFAM" id="SSF53335">
    <property type="entry name" value="S-adenosyl-L-methionine-dependent methyltransferases"/>
    <property type="match status" value="1"/>
</dbReference>
<dbReference type="InterPro" id="IPR002935">
    <property type="entry name" value="SAM_O-MeTrfase"/>
</dbReference>
<proteinExistence type="predicted"/>
<accession>A0A851HJW8</accession>